<name>A0A2M8W113_9RHOB</name>
<feature type="domain" description="Outer membrane protein beta-barrel" evidence="3">
    <location>
        <begin position="8"/>
        <end position="163"/>
    </location>
</feature>
<evidence type="ECO:0000259" key="3">
    <source>
        <dbReference type="Pfam" id="PF13505"/>
    </source>
</evidence>
<organism evidence="4 5">
    <name type="scientific">Yoonia maricola</name>
    <dbReference type="NCBI Taxonomy" id="420999"/>
    <lineage>
        <taxon>Bacteria</taxon>
        <taxon>Pseudomonadati</taxon>
        <taxon>Pseudomonadota</taxon>
        <taxon>Alphaproteobacteria</taxon>
        <taxon>Rhodobacterales</taxon>
        <taxon>Paracoccaceae</taxon>
        <taxon>Yoonia</taxon>
    </lineage>
</organism>
<dbReference type="InterPro" id="IPR011250">
    <property type="entry name" value="OMP/PagP_B-barrel"/>
</dbReference>
<evidence type="ECO:0000313" key="5">
    <source>
        <dbReference type="Proteomes" id="UP000228531"/>
    </source>
</evidence>
<accession>A0A2M8W113</accession>
<proteinExistence type="predicted"/>
<dbReference type="AlphaFoldDB" id="A0A2M8W113"/>
<dbReference type="EMBL" id="PGTY01000004">
    <property type="protein sequence ID" value="PJI84613.1"/>
    <property type="molecule type" value="Genomic_DNA"/>
</dbReference>
<dbReference type="RefSeq" id="WP_168769217.1">
    <property type="nucleotide sequence ID" value="NZ_PGTY01000004.1"/>
</dbReference>
<evidence type="ECO:0000256" key="2">
    <source>
        <dbReference type="SAM" id="SignalP"/>
    </source>
</evidence>
<evidence type="ECO:0000256" key="1">
    <source>
        <dbReference type="ARBA" id="ARBA00022729"/>
    </source>
</evidence>
<gene>
    <name evidence="4" type="ORF">BC777_3674</name>
</gene>
<protein>
    <submittedName>
        <fullName evidence="4">Outer membrane protein with beta-barrel domain</fullName>
    </submittedName>
</protein>
<dbReference type="Gene3D" id="2.40.160.20">
    <property type="match status" value="1"/>
</dbReference>
<sequence>MTIRVNAIAVALLLTVPAAHADGVYYGVGFGYADSTSEPEFGDNSSGGYPTIGATLGYKREQGNYFYAGEIDIDVPVGDAELSFEDVTCDDGFADGPYFCTHTSTVRLRSLAGVELSNGIDVFGTIGIAFMSGEGAIEPTGETDTGTASGATVGFGAQIPVGSGSMRLELIYDNLENTGTLPDDVYEPTFESVSLKTTYLF</sequence>
<dbReference type="Pfam" id="PF13505">
    <property type="entry name" value="OMP_b-brl"/>
    <property type="match status" value="1"/>
</dbReference>
<dbReference type="Proteomes" id="UP000228531">
    <property type="component" value="Unassembled WGS sequence"/>
</dbReference>
<feature type="chain" id="PRO_5014844667" evidence="2">
    <location>
        <begin position="22"/>
        <end position="201"/>
    </location>
</feature>
<evidence type="ECO:0000313" key="4">
    <source>
        <dbReference type="EMBL" id="PJI84613.1"/>
    </source>
</evidence>
<reference evidence="4 5" key="1">
    <citation type="submission" date="2017-11" db="EMBL/GenBank/DDBJ databases">
        <title>Genomic Encyclopedia of Archaeal and Bacterial Type Strains, Phase II (KMG-II): From Individual Species to Whole Genera.</title>
        <authorList>
            <person name="Goeker M."/>
        </authorList>
    </citation>
    <scope>NUCLEOTIDE SEQUENCE [LARGE SCALE GENOMIC DNA]</scope>
    <source>
        <strain evidence="4 5">DSM 29128</strain>
    </source>
</reference>
<dbReference type="SUPFAM" id="SSF56925">
    <property type="entry name" value="OMPA-like"/>
    <property type="match status" value="1"/>
</dbReference>
<keyword evidence="5" id="KW-1185">Reference proteome</keyword>
<keyword evidence="1 2" id="KW-0732">Signal</keyword>
<feature type="signal peptide" evidence="2">
    <location>
        <begin position="1"/>
        <end position="21"/>
    </location>
</feature>
<comment type="caution">
    <text evidence="4">The sequence shown here is derived from an EMBL/GenBank/DDBJ whole genome shotgun (WGS) entry which is preliminary data.</text>
</comment>
<dbReference type="InterPro" id="IPR027385">
    <property type="entry name" value="Beta-barrel_OMP"/>
</dbReference>